<keyword evidence="2" id="KW-1185">Reference proteome</keyword>
<organism evidence="1 2">
    <name type="scientific">Pallidibacillus pasinlerensis</name>
    <dbReference type="NCBI Taxonomy" id="2703818"/>
    <lineage>
        <taxon>Bacteria</taxon>
        <taxon>Bacillati</taxon>
        <taxon>Bacillota</taxon>
        <taxon>Bacilli</taxon>
        <taxon>Bacillales</taxon>
        <taxon>Bacillaceae</taxon>
        <taxon>Pallidibacillus</taxon>
    </lineage>
</organism>
<dbReference type="RefSeq" id="WP_161919429.1">
    <property type="nucleotide sequence ID" value="NZ_JAACYS010000005.1"/>
</dbReference>
<proteinExistence type="predicted"/>
<evidence type="ECO:0000313" key="2">
    <source>
        <dbReference type="Proteomes" id="UP000743899"/>
    </source>
</evidence>
<protein>
    <submittedName>
        <fullName evidence="1">Hydrolase</fullName>
    </submittedName>
</protein>
<dbReference type="InterPro" id="IPR029058">
    <property type="entry name" value="AB_hydrolase_fold"/>
</dbReference>
<dbReference type="Proteomes" id="UP000743899">
    <property type="component" value="Unassembled WGS sequence"/>
</dbReference>
<sequence length="240" mass="28265">MNYRIFTLNNELCIIHYPHRPNGFGVLIIGGEEQYVEQNKSNWLDNYNRRHILESLMDEGYTVFYTNFGKEHMGNDKTIEQVNDLYEHLKRTEILNEKIHIIAEGTGALIATNLLENRANIIRSIVFINPVFSLNWLLDLLKNQPFLYNRAIKVIANAYSIHEDQCKELIKKKSGKVILHKKPYIIIHILEHGIQDGEWIQLYKKHFKNDIGNIQVLLPEKRSRIFYFAKQLFKEAETVL</sequence>
<dbReference type="EMBL" id="JAACYS010000005">
    <property type="protein sequence ID" value="NCU16591.1"/>
    <property type="molecule type" value="Genomic_DNA"/>
</dbReference>
<comment type="caution">
    <text evidence="1">The sequence shown here is derived from an EMBL/GenBank/DDBJ whole genome shotgun (WGS) entry which is preliminary data.</text>
</comment>
<keyword evidence="1" id="KW-0378">Hydrolase</keyword>
<dbReference type="SUPFAM" id="SSF53474">
    <property type="entry name" value="alpha/beta-Hydrolases"/>
    <property type="match status" value="1"/>
</dbReference>
<name>A0ABW9ZZJ6_9BACI</name>
<accession>A0ABW9ZZJ6</accession>
<dbReference type="Gene3D" id="3.40.50.1820">
    <property type="entry name" value="alpha/beta hydrolase"/>
    <property type="match status" value="1"/>
</dbReference>
<gene>
    <name evidence="1" type="ORF">GW534_02215</name>
</gene>
<dbReference type="GO" id="GO:0016787">
    <property type="term" value="F:hydrolase activity"/>
    <property type="evidence" value="ECO:0007669"/>
    <property type="project" value="UniProtKB-KW"/>
</dbReference>
<evidence type="ECO:0000313" key="1">
    <source>
        <dbReference type="EMBL" id="NCU16591.1"/>
    </source>
</evidence>
<reference evidence="1 2" key="1">
    <citation type="submission" date="2020-01" db="EMBL/GenBank/DDBJ databases">
        <title>A novel Bacillus sp. from Pasinler.</title>
        <authorList>
            <person name="Adiguzel A."/>
            <person name="Ay H."/>
            <person name="Baltaci M.O."/>
        </authorList>
    </citation>
    <scope>NUCLEOTIDE SEQUENCE [LARGE SCALE GENOMIC DNA]</scope>
    <source>
        <strain evidence="1 2">P1</strain>
    </source>
</reference>